<keyword evidence="2" id="KW-1185">Reference proteome</keyword>
<name>A0A7Y8VT01_9FIRM</name>
<evidence type="ECO:0000313" key="1">
    <source>
        <dbReference type="EMBL" id="NWO23755.1"/>
    </source>
</evidence>
<comment type="caution">
    <text evidence="1">The sequence shown here is derived from an EMBL/GenBank/DDBJ whole genome shotgun (WGS) entry which is preliminary data.</text>
</comment>
<accession>A0A7Y8VT01</accession>
<dbReference type="Proteomes" id="UP000526307">
    <property type="component" value="Unassembled WGS sequence"/>
</dbReference>
<dbReference type="EMBL" id="JABXYR010000002">
    <property type="protein sequence ID" value="NWO23755.1"/>
    <property type="molecule type" value="Genomic_DNA"/>
</dbReference>
<dbReference type="AlphaFoldDB" id="A0A7Y8VT01"/>
<gene>
    <name evidence="1" type="ORF">HW270_06720</name>
</gene>
<protein>
    <submittedName>
        <fullName evidence="1">DUF2877 domain-containing protein</fullName>
    </submittedName>
</protein>
<proteinExistence type="predicted"/>
<sequence length="295" mass="31900">MMIKVKQTSLYVLNKLESLASRGDPSELDLYVHSVYERTINLMLDNQLLALQIQDSPVSPISVILPINEAEIHAIGVHDGDAVTLRSNNLTVGKATISFDAPTCIYDGYLIKHNHKEDLKSTVKHMIENTNRGGFSFLTDPAGAPDDFVLSYAKDKLTDAVSSLKSGDTASSGNALTSLIGLGSGLTPGGDDFLTGMLSTFAALPARFNHKLMESVRAAITDNLDNTNEISRAFIKCALASQFSVPVITLYDELCTGAEAVDKLTKDFLAIGHSSGIDTLTGIWWSLEYLTRKAD</sequence>
<dbReference type="RefSeq" id="WP_009644104.1">
    <property type="nucleotide sequence ID" value="NZ_CAJPUB010000002.1"/>
</dbReference>
<reference evidence="1 2" key="1">
    <citation type="submission" date="2020-06" db="EMBL/GenBank/DDBJ databases">
        <title>Mogibacterium timidum strain W9173 genomic sequence.</title>
        <authorList>
            <person name="Wade W.G."/>
            <person name="Johnston C.D."/>
            <person name="Chen T."/>
            <person name="Dewhirst F.E."/>
        </authorList>
    </citation>
    <scope>NUCLEOTIDE SEQUENCE [LARGE SCALE GENOMIC DNA]</scope>
    <source>
        <strain evidence="1 2">W9173</strain>
    </source>
</reference>
<organism evidence="1 2">
    <name type="scientific">Mogibacterium timidum</name>
    <dbReference type="NCBI Taxonomy" id="35519"/>
    <lineage>
        <taxon>Bacteria</taxon>
        <taxon>Bacillati</taxon>
        <taxon>Bacillota</taxon>
        <taxon>Clostridia</taxon>
        <taxon>Peptostreptococcales</taxon>
        <taxon>Anaerovoracaceae</taxon>
        <taxon>Mogibacterium</taxon>
    </lineage>
</organism>
<evidence type="ECO:0000313" key="2">
    <source>
        <dbReference type="Proteomes" id="UP000526307"/>
    </source>
</evidence>
<dbReference type="Pfam" id="PF11392">
    <property type="entry name" value="AllH"/>
    <property type="match status" value="1"/>
</dbReference>
<dbReference type="InterPro" id="IPR021530">
    <property type="entry name" value="AllH-like"/>
</dbReference>